<dbReference type="EMBL" id="CP007174">
    <property type="protein sequence ID" value="AIF84454.1"/>
    <property type="molecule type" value="Genomic_DNA"/>
</dbReference>
<evidence type="ECO:0000256" key="4">
    <source>
        <dbReference type="ARBA" id="ARBA00022676"/>
    </source>
</evidence>
<feature type="transmembrane region" description="Helical" evidence="8">
    <location>
        <begin position="400"/>
        <end position="421"/>
    </location>
</feature>
<evidence type="ECO:0000313" key="11">
    <source>
        <dbReference type="Proteomes" id="UP000028194"/>
    </source>
</evidence>
<feature type="transmembrane region" description="Helical" evidence="8">
    <location>
        <begin position="371"/>
        <end position="394"/>
    </location>
</feature>
<dbReference type="InterPro" id="IPR001173">
    <property type="entry name" value="Glyco_trans_2-like"/>
</dbReference>
<sequence>MELVTRENYTPQKLTPRKKAVRSLIIAGAGALIATKLYMLFFYLDPILGIYSFLTTFLVFSSFIVSYTMYRDPVYGKKKGKKEEDGKNVNGDGGAGAPFSAQEPLVSVIIPAKNDPVMIIEAAKSCLASTYQNIEVIMVNDGSTDDTGHAMDLLRKEFPDRISVIHLAQNVGKRKAVREGIVSGPAKGDIILLIDSDCIIEKTAIERMVKVFDDPDVGAVSGHGRAVNAEQNTLTKMQDTWYDGQFSIMKAMESAFGTVTCCPGILSAYRKEAIMPALDKWANDVFLGADFTLGDDRHLTSYVIGGNKHYLDKEQKVWKAMYSESAIVYTEVPHRFKKFMWQQIRWKKSWLRVFFFTAPYYYKDRNPFAAAVYYLQMIWSFLSPVVAIRSLILLPLQGEYWSAVVYVAGLLFIGLLFAAEFKLRNPDTGGKWAYRLTWSVMGFFLSSLEYYSFLTVRNKSWLTR</sequence>
<dbReference type="STRING" id="1459636.NTE_02402"/>
<accession>A0A075MYW7</accession>
<dbReference type="Pfam" id="PF00535">
    <property type="entry name" value="Glycos_transf_2"/>
    <property type="match status" value="1"/>
</dbReference>
<keyword evidence="8" id="KW-1133">Transmembrane helix</keyword>
<dbReference type="GO" id="GO:0030213">
    <property type="term" value="P:hyaluronan biosynthetic process"/>
    <property type="evidence" value="ECO:0007669"/>
    <property type="project" value="TreeGrafter"/>
</dbReference>
<comment type="subcellular location">
    <subcellularLocation>
        <location evidence="1">Cell membrane</location>
    </subcellularLocation>
</comment>
<keyword evidence="5 10" id="KW-0808">Transferase</keyword>
<feature type="transmembrane region" description="Helical" evidence="8">
    <location>
        <begin position="433"/>
        <end position="453"/>
    </location>
</feature>
<evidence type="ECO:0000256" key="2">
    <source>
        <dbReference type="ARBA" id="ARBA00006782"/>
    </source>
</evidence>
<dbReference type="OrthoDB" id="43988at2157"/>
<feature type="transmembrane region" description="Helical" evidence="8">
    <location>
        <begin position="50"/>
        <end position="70"/>
    </location>
</feature>
<evidence type="ECO:0000256" key="8">
    <source>
        <dbReference type="SAM" id="Phobius"/>
    </source>
</evidence>
<dbReference type="PANTHER" id="PTHR22913">
    <property type="entry name" value="HYALURONAN SYNTHASE"/>
    <property type="match status" value="1"/>
</dbReference>
<keyword evidence="11" id="KW-1185">Reference proteome</keyword>
<dbReference type="GO" id="GO:0050501">
    <property type="term" value="F:hyaluronan synthase activity"/>
    <property type="evidence" value="ECO:0007669"/>
    <property type="project" value="UniProtKB-EC"/>
</dbReference>
<dbReference type="KEGG" id="nev:NTE_02402"/>
<keyword evidence="3" id="KW-1003">Cell membrane</keyword>
<proteinExistence type="inferred from homology"/>
<dbReference type="Gene3D" id="3.90.550.10">
    <property type="entry name" value="Spore Coat Polysaccharide Biosynthesis Protein SpsA, Chain A"/>
    <property type="match status" value="1"/>
</dbReference>
<evidence type="ECO:0000256" key="7">
    <source>
        <dbReference type="SAM" id="MobiDB-lite"/>
    </source>
</evidence>
<dbReference type="GO" id="GO:0005886">
    <property type="term" value="C:plasma membrane"/>
    <property type="evidence" value="ECO:0007669"/>
    <property type="project" value="UniProtKB-SubCell"/>
</dbReference>
<dbReference type="RefSeq" id="WP_148701026.1">
    <property type="nucleotide sequence ID" value="NZ_CP007174.1"/>
</dbReference>
<keyword evidence="4 10" id="KW-0328">Glycosyltransferase</keyword>
<dbReference type="AlphaFoldDB" id="A0A075MYW7"/>
<comment type="similarity">
    <text evidence="2">Belongs to the NodC/HAS family.</text>
</comment>
<evidence type="ECO:0000256" key="1">
    <source>
        <dbReference type="ARBA" id="ARBA00004236"/>
    </source>
</evidence>
<dbReference type="HOGENOM" id="CLU_029695_1_0_2"/>
<protein>
    <submittedName>
        <fullName evidence="10">Glycosyl transferase</fullName>
        <ecNumber evidence="10">2.4.1.212</ecNumber>
    </submittedName>
</protein>
<keyword evidence="6 8" id="KW-0472">Membrane</keyword>
<evidence type="ECO:0000259" key="9">
    <source>
        <dbReference type="Pfam" id="PF00535"/>
    </source>
</evidence>
<dbReference type="GeneID" id="41598113"/>
<keyword evidence="8" id="KW-0812">Transmembrane</keyword>
<dbReference type="Proteomes" id="UP000028194">
    <property type="component" value="Chromosome"/>
</dbReference>
<dbReference type="EC" id="2.4.1.212" evidence="10"/>
<name>A0A075MYW7_9ARCH</name>
<evidence type="ECO:0000256" key="3">
    <source>
        <dbReference type="ARBA" id="ARBA00022475"/>
    </source>
</evidence>
<feature type="region of interest" description="Disordered" evidence="7">
    <location>
        <begin position="76"/>
        <end position="96"/>
    </location>
</feature>
<evidence type="ECO:0000313" key="10">
    <source>
        <dbReference type="EMBL" id="AIF84454.1"/>
    </source>
</evidence>
<evidence type="ECO:0000256" key="5">
    <source>
        <dbReference type="ARBA" id="ARBA00022679"/>
    </source>
</evidence>
<dbReference type="CDD" id="cd06423">
    <property type="entry name" value="CESA_like"/>
    <property type="match status" value="1"/>
</dbReference>
<gene>
    <name evidence="10" type="ORF">NTE_02402</name>
</gene>
<dbReference type="eggNOG" id="arCOG01389">
    <property type="taxonomic scope" value="Archaea"/>
</dbReference>
<organism evidence="10 11">
    <name type="scientific">Candidatus Nitrososphaera evergladensis SR1</name>
    <dbReference type="NCBI Taxonomy" id="1459636"/>
    <lineage>
        <taxon>Archaea</taxon>
        <taxon>Nitrososphaerota</taxon>
        <taxon>Nitrososphaeria</taxon>
        <taxon>Nitrososphaerales</taxon>
        <taxon>Nitrososphaeraceae</taxon>
        <taxon>Nitrososphaera</taxon>
    </lineage>
</organism>
<dbReference type="SUPFAM" id="SSF53448">
    <property type="entry name" value="Nucleotide-diphospho-sugar transferases"/>
    <property type="match status" value="1"/>
</dbReference>
<dbReference type="InterPro" id="IPR029044">
    <property type="entry name" value="Nucleotide-diphossugar_trans"/>
</dbReference>
<reference evidence="10 11" key="1">
    <citation type="journal article" date="2014" name="PLoS ONE">
        <title>Genome Sequence of Candidatus Nitrososphaera evergladensis from Group I.1b Enriched from Everglades Soil Reveals Novel Genomic Features of the Ammonia-Oxidizing Archaea.</title>
        <authorList>
            <person name="Zhalnina K.V."/>
            <person name="Dias R."/>
            <person name="Leonard M.T."/>
            <person name="Dorr de Quadros P."/>
            <person name="Camargo F.A."/>
            <person name="Drew J.C."/>
            <person name="Farmerie W.G."/>
            <person name="Daroub S.H."/>
            <person name="Triplett E.W."/>
        </authorList>
    </citation>
    <scope>NUCLEOTIDE SEQUENCE [LARGE SCALE GENOMIC DNA]</scope>
    <source>
        <strain evidence="10 11">SR1</strain>
    </source>
</reference>
<feature type="domain" description="Glycosyltransferase 2-like" evidence="9">
    <location>
        <begin position="107"/>
        <end position="274"/>
    </location>
</feature>
<dbReference type="GO" id="GO:0085029">
    <property type="term" value="P:extracellular matrix assembly"/>
    <property type="evidence" value="ECO:0007669"/>
    <property type="project" value="TreeGrafter"/>
</dbReference>
<feature type="transmembrane region" description="Helical" evidence="8">
    <location>
        <begin position="21"/>
        <end position="44"/>
    </location>
</feature>
<evidence type="ECO:0000256" key="6">
    <source>
        <dbReference type="ARBA" id="ARBA00023136"/>
    </source>
</evidence>
<dbReference type="PANTHER" id="PTHR22913:SF12">
    <property type="entry name" value="MANNURONAN SYNTHASE"/>
    <property type="match status" value="1"/>
</dbReference>